<evidence type="ECO:0000313" key="3">
    <source>
        <dbReference type="Proteomes" id="UP000295718"/>
    </source>
</evidence>
<proteinExistence type="predicted"/>
<organism evidence="2 3">
    <name type="scientific">Kineothrix alysoides</name>
    <dbReference type="NCBI Taxonomy" id="1469948"/>
    <lineage>
        <taxon>Bacteria</taxon>
        <taxon>Bacillati</taxon>
        <taxon>Bacillota</taxon>
        <taxon>Clostridia</taxon>
        <taxon>Lachnospirales</taxon>
        <taxon>Lachnospiraceae</taxon>
        <taxon>Kineothrix</taxon>
    </lineage>
</organism>
<dbReference type="EMBL" id="SLUO01000006">
    <property type="protein sequence ID" value="TCL58419.1"/>
    <property type="molecule type" value="Genomic_DNA"/>
</dbReference>
<dbReference type="Pfam" id="PF09359">
    <property type="entry name" value="VTC"/>
    <property type="match status" value="1"/>
</dbReference>
<dbReference type="Gene3D" id="3.20.100.30">
    <property type="entry name" value="VTC, catalytic tunnel domain"/>
    <property type="match status" value="1"/>
</dbReference>
<dbReference type="OrthoDB" id="9784042at2"/>
<sequence>MALYYRNELKYVVSEAQIACLKSRVLPFMKLDKHAGEDGMYSIRSIYFDDYRNTSFYENEEGTSPREKFRIRIYNGDGERIRLELKRKERGKIHKDSCILTKEQCEAVIHAKLLSCEKEDPPTLQKFCLLQKNCLLEPKVIVEYEREPYVYKNGNVRITFDRNIRSSNRKENFFDDRIYARPIMPVGQHLLEVKYDEYLPDHIYRSLQLEHLRLTTFSKYYLCRKYNIGGMIRNGI</sequence>
<dbReference type="AlphaFoldDB" id="A0A4R1QZK2"/>
<evidence type="ECO:0000259" key="1">
    <source>
        <dbReference type="Pfam" id="PF09359"/>
    </source>
</evidence>
<dbReference type="Proteomes" id="UP000295718">
    <property type="component" value="Unassembled WGS sequence"/>
</dbReference>
<evidence type="ECO:0000313" key="2">
    <source>
        <dbReference type="EMBL" id="TCL58419.1"/>
    </source>
</evidence>
<dbReference type="RefSeq" id="WP_031390136.1">
    <property type="nucleotide sequence ID" value="NZ_JPNB01000001.1"/>
</dbReference>
<dbReference type="CDD" id="cd07750">
    <property type="entry name" value="PolyPPase_VTC_like"/>
    <property type="match status" value="1"/>
</dbReference>
<keyword evidence="3" id="KW-1185">Reference proteome</keyword>
<comment type="caution">
    <text evidence="2">The sequence shown here is derived from an EMBL/GenBank/DDBJ whole genome shotgun (WGS) entry which is preliminary data.</text>
</comment>
<reference evidence="2 3" key="1">
    <citation type="submission" date="2019-03" db="EMBL/GenBank/DDBJ databases">
        <title>Genomic Encyclopedia of Type Strains, Phase IV (KMG-IV): sequencing the most valuable type-strain genomes for metagenomic binning, comparative biology and taxonomic classification.</title>
        <authorList>
            <person name="Goeker M."/>
        </authorList>
    </citation>
    <scope>NUCLEOTIDE SEQUENCE [LARGE SCALE GENOMIC DNA]</scope>
    <source>
        <strain evidence="2 3">DSM 100556</strain>
    </source>
</reference>
<accession>A0A4R1QZK2</accession>
<name>A0A4R1QZK2_9FIRM</name>
<dbReference type="STRING" id="1469948.GCA_000732725_01418"/>
<protein>
    <submittedName>
        <fullName evidence="2">VTC domain-containing protein</fullName>
    </submittedName>
</protein>
<dbReference type="InterPro" id="IPR042267">
    <property type="entry name" value="VTC_sf"/>
</dbReference>
<dbReference type="GO" id="GO:0006799">
    <property type="term" value="P:polyphosphate biosynthetic process"/>
    <property type="evidence" value="ECO:0007669"/>
    <property type="project" value="UniProtKB-ARBA"/>
</dbReference>
<feature type="domain" description="VTC" evidence="1">
    <location>
        <begin position="6"/>
        <end position="223"/>
    </location>
</feature>
<dbReference type="InterPro" id="IPR018966">
    <property type="entry name" value="VTC_domain"/>
</dbReference>
<gene>
    <name evidence="2" type="ORF">EDD76_10672</name>
</gene>